<dbReference type="EMBL" id="LAZR01037927">
    <property type="protein sequence ID" value="KKL20894.1"/>
    <property type="molecule type" value="Genomic_DNA"/>
</dbReference>
<organism evidence="1">
    <name type="scientific">marine sediment metagenome</name>
    <dbReference type="NCBI Taxonomy" id="412755"/>
    <lineage>
        <taxon>unclassified sequences</taxon>
        <taxon>metagenomes</taxon>
        <taxon>ecological metagenomes</taxon>
    </lineage>
</organism>
<name>A0A0F9BG75_9ZZZZ</name>
<reference evidence="1" key="1">
    <citation type="journal article" date="2015" name="Nature">
        <title>Complex archaea that bridge the gap between prokaryotes and eukaryotes.</title>
        <authorList>
            <person name="Spang A."/>
            <person name="Saw J.H."/>
            <person name="Jorgensen S.L."/>
            <person name="Zaremba-Niedzwiedzka K."/>
            <person name="Martijn J."/>
            <person name="Lind A.E."/>
            <person name="van Eijk R."/>
            <person name="Schleper C."/>
            <person name="Guy L."/>
            <person name="Ettema T.J."/>
        </authorList>
    </citation>
    <scope>NUCLEOTIDE SEQUENCE</scope>
</reference>
<gene>
    <name evidence="1" type="ORF">LCGC14_2450890</name>
</gene>
<accession>A0A0F9BG75</accession>
<protein>
    <submittedName>
        <fullName evidence="1">Uncharacterized protein</fullName>
    </submittedName>
</protein>
<proteinExistence type="predicted"/>
<comment type="caution">
    <text evidence="1">The sequence shown here is derived from an EMBL/GenBank/DDBJ whole genome shotgun (WGS) entry which is preliminary data.</text>
</comment>
<dbReference type="AlphaFoldDB" id="A0A0F9BG75"/>
<feature type="non-terminal residue" evidence="1">
    <location>
        <position position="406"/>
    </location>
</feature>
<sequence length="406" mass="43201">MTVSSTTIKTAPFTGDGATVTFAFSWKVWDSVEIKVILRLVSDGSETTLTLTTDYSVTLGSTLPSAGSITTVETYESTHEIVIKANFPRTQEVDYGEGDTFPAASHEEALDRGVRLSQQLNEQLSRSLLFPESSIFSDIALPEPASDEFLKWNNAATALNNASLVAFADLNTHDNGASGAVHTTLMEDHNDDIGPHTAWYATNEASGPVVLATDNQATALNSQTAVLTPFSAASAFPFFDGDLLEISWAPLNYTPSAAPAEANDASDITAHLQGIDTALATVGSENFVIVWEQKTLNNNGGTFTSGAYRTRSINAASDSYNIATVASDQVTLNAGTYEVIGFAPALGVDNHQARLQNVTDNETLLWGRNSGANNLDNTLVDSVIMGQIVVGANVALELQHICQTTK</sequence>
<evidence type="ECO:0000313" key="1">
    <source>
        <dbReference type="EMBL" id="KKL20894.1"/>
    </source>
</evidence>